<organism evidence="5 6">
    <name type="scientific">Methylobacter tundripaludum</name>
    <dbReference type="NCBI Taxonomy" id="173365"/>
    <lineage>
        <taxon>Bacteria</taxon>
        <taxon>Pseudomonadati</taxon>
        <taxon>Pseudomonadota</taxon>
        <taxon>Gammaproteobacteria</taxon>
        <taxon>Methylococcales</taxon>
        <taxon>Methylococcaceae</taxon>
        <taxon>Methylobacter</taxon>
    </lineage>
</organism>
<evidence type="ECO:0000256" key="2">
    <source>
        <dbReference type="ARBA" id="ARBA00023125"/>
    </source>
</evidence>
<evidence type="ECO:0000256" key="4">
    <source>
        <dbReference type="SAM" id="MobiDB-lite"/>
    </source>
</evidence>
<dbReference type="CDD" id="cd13836">
    <property type="entry name" value="IHF_B"/>
    <property type="match status" value="1"/>
</dbReference>
<feature type="region of interest" description="Disordered" evidence="4">
    <location>
        <begin position="18"/>
        <end position="37"/>
    </location>
</feature>
<dbReference type="GO" id="GO:0030527">
    <property type="term" value="F:structural constituent of chromatin"/>
    <property type="evidence" value="ECO:0007669"/>
    <property type="project" value="InterPro"/>
</dbReference>
<keyword evidence="2" id="KW-0238">DNA-binding</keyword>
<dbReference type="Gene3D" id="4.10.520.10">
    <property type="entry name" value="IHF-like DNA-binding proteins"/>
    <property type="match status" value="1"/>
</dbReference>
<comment type="caution">
    <text evidence="5">The sequence shown here is derived from an EMBL/GenBank/DDBJ whole genome shotgun (WGS) entry which is preliminary data.</text>
</comment>
<dbReference type="GO" id="GO:0005829">
    <property type="term" value="C:cytosol"/>
    <property type="evidence" value="ECO:0007669"/>
    <property type="project" value="TreeGrafter"/>
</dbReference>
<dbReference type="SMART" id="SM00411">
    <property type="entry name" value="BHL"/>
    <property type="match status" value="1"/>
</dbReference>
<comment type="similarity">
    <text evidence="1 3">Belongs to the bacterial histone-like protein family.</text>
</comment>
<dbReference type="InterPro" id="IPR010992">
    <property type="entry name" value="IHF-like_DNA-bd_dom_sf"/>
</dbReference>
<evidence type="ECO:0000313" key="5">
    <source>
        <dbReference type="EMBL" id="PPK73127.1"/>
    </source>
</evidence>
<dbReference type="InterPro" id="IPR000119">
    <property type="entry name" value="Hist_DNA-bd"/>
</dbReference>
<protein>
    <submittedName>
        <fullName evidence="5">Integration host factor beta subunit</fullName>
    </submittedName>
</protein>
<reference evidence="5 6" key="1">
    <citation type="submission" date="2018-02" db="EMBL/GenBank/DDBJ databases">
        <title>Subsurface microbial communities from deep shales in Ohio and West Virginia, USA.</title>
        <authorList>
            <person name="Wrighton K."/>
        </authorList>
    </citation>
    <scope>NUCLEOTIDE SEQUENCE [LARGE SCALE GENOMIC DNA]</scope>
    <source>
        <strain evidence="5 6">OWC-G53F</strain>
    </source>
</reference>
<sequence>MNTGLKQIIIGSLQGISRRKTGHMPHKPEQTLNNTETGMTKSKLIDILTKKRPHLERKQVESAVDCMIEHMSAALMSNDRIEIRGFGSFSLHYHPPVTGRNPRTGAELSLPARYSTHFKPGKELRRRVNKVPGCNGEVQPNTTERG</sequence>
<dbReference type="PANTHER" id="PTHR33175">
    <property type="entry name" value="DNA-BINDING PROTEIN HU"/>
    <property type="match status" value="1"/>
</dbReference>
<accession>A0A2S6H6N0</accession>
<dbReference type="PANTHER" id="PTHR33175:SF5">
    <property type="entry name" value="INTEGRATION HOST FACTOR SUBUNIT BETA"/>
    <property type="match status" value="1"/>
</dbReference>
<evidence type="ECO:0000256" key="1">
    <source>
        <dbReference type="ARBA" id="ARBA00010529"/>
    </source>
</evidence>
<evidence type="ECO:0000256" key="3">
    <source>
        <dbReference type="RuleBase" id="RU003939"/>
    </source>
</evidence>
<dbReference type="NCBIfam" id="NF001222">
    <property type="entry name" value="PRK00199.1"/>
    <property type="match status" value="1"/>
</dbReference>
<evidence type="ECO:0000313" key="6">
    <source>
        <dbReference type="Proteomes" id="UP000238071"/>
    </source>
</evidence>
<gene>
    <name evidence="5" type="ORF">B0F88_102106</name>
</gene>
<dbReference type="EMBL" id="PTIY01000002">
    <property type="protein sequence ID" value="PPK73127.1"/>
    <property type="molecule type" value="Genomic_DNA"/>
</dbReference>
<dbReference type="Proteomes" id="UP000238071">
    <property type="component" value="Unassembled WGS sequence"/>
</dbReference>
<dbReference type="PRINTS" id="PR01727">
    <property type="entry name" value="DNABINDINGHU"/>
</dbReference>
<dbReference type="Pfam" id="PF00216">
    <property type="entry name" value="Bac_DNA_binding"/>
    <property type="match status" value="1"/>
</dbReference>
<dbReference type="AlphaFoldDB" id="A0A2S6H6N0"/>
<proteinExistence type="inferred from homology"/>
<keyword evidence="6" id="KW-1185">Reference proteome</keyword>
<dbReference type="GO" id="GO:0003677">
    <property type="term" value="F:DNA binding"/>
    <property type="evidence" value="ECO:0007669"/>
    <property type="project" value="UniProtKB-KW"/>
</dbReference>
<name>A0A2S6H6N0_9GAMM</name>
<dbReference type="SUPFAM" id="SSF47729">
    <property type="entry name" value="IHF-like DNA-binding proteins"/>
    <property type="match status" value="1"/>
</dbReference>